<dbReference type="InterPro" id="IPR029063">
    <property type="entry name" value="SAM-dependent_MTases_sf"/>
</dbReference>
<evidence type="ECO:0000259" key="8">
    <source>
        <dbReference type="Pfam" id="PF17827"/>
    </source>
</evidence>
<dbReference type="EC" id="2.1.1.297" evidence="5"/>
<dbReference type="SUPFAM" id="SSF53335">
    <property type="entry name" value="S-adenosyl-L-methionine-dependent methyltransferases"/>
    <property type="match status" value="1"/>
</dbReference>
<dbReference type="InterPro" id="IPR050320">
    <property type="entry name" value="N5-glutamine_MTase"/>
</dbReference>
<reference evidence="9 10" key="1">
    <citation type="submission" date="2024-05" db="EMBL/GenBank/DDBJ databases">
        <authorList>
            <person name="Haq I."/>
            <person name="Ullah Z."/>
            <person name="Ahmad R."/>
            <person name="Li M."/>
            <person name="Tong Y."/>
        </authorList>
    </citation>
    <scope>NUCLEOTIDE SEQUENCE [LARGE SCALE GENOMIC DNA]</scope>
    <source>
        <strain evidence="9 10">16A2E</strain>
    </source>
</reference>
<dbReference type="GO" id="GO:0102559">
    <property type="term" value="F:peptide chain release factor N(5)-glutamine methyltransferase activity"/>
    <property type="evidence" value="ECO:0007669"/>
    <property type="project" value="UniProtKB-EC"/>
</dbReference>
<keyword evidence="10" id="KW-1185">Reference proteome</keyword>
<keyword evidence="1 5" id="KW-0489">Methyltransferase</keyword>
<evidence type="ECO:0000256" key="6">
    <source>
        <dbReference type="SAM" id="Coils"/>
    </source>
</evidence>
<dbReference type="InterPro" id="IPR007848">
    <property type="entry name" value="Small_mtfrase_dom"/>
</dbReference>
<dbReference type="HAMAP" id="MF_02126">
    <property type="entry name" value="RF_methyltr_PrmC"/>
    <property type="match status" value="1"/>
</dbReference>
<evidence type="ECO:0000256" key="3">
    <source>
        <dbReference type="ARBA" id="ARBA00022691"/>
    </source>
</evidence>
<dbReference type="PANTHER" id="PTHR18895:SF74">
    <property type="entry name" value="MTRF1L RELEASE FACTOR GLUTAMINE METHYLTRANSFERASE"/>
    <property type="match status" value="1"/>
</dbReference>
<feature type="binding site" evidence="5">
    <location>
        <begin position="188"/>
        <end position="191"/>
    </location>
    <ligand>
        <name>substrate</name>
    </ligand>
</feature>
<evidence type="ECO:0000259" key="7">
    <source>
        <dbReference type="Pfam" id="PF05175"/>
    </source>
</evidence>
<dbReference type="PANTHER" id="PTHR18895">
    <property type="entry name" value="HEMK METHYLTRANSFERASE"/>
    <property type="match status" value="1"/>
</dbReference>
<dbReference type="InterPro" id="IPR019874">
    <property type="entry name" value="RF_methyltr_PrmC"/>
</dbReference>
<evidence type="ECO:0000256" key="1">
    <source>
        <dbReference type="ARBA" id="ARBA00022603"/>
    </source>
</evidence>
<dbReference type="RefSeq" id="WP_345824733.1">
    <property type="nucleotide sequence ID" value="NZ_JBDIML010000002.1"/>
</dbReference>
<name>A0ABU9XG63_9BACI</name>
<dbReference type="InterPro" id="IPR040758">
    <property type="entry name" value="PrmC_N"/>
</dbReference>
<dbReference type="Pfam" id="PF05175">
    <property type="entry name" value="MTS"/>
    <property type="match status" value="1"/>
</dbReference>
<dbReference type="Gene3D" id="3.40.50.150">
    <property type="entry name" value="Vaccinia Virus protein VP39"/>
    <property type="match status" value="1"/>
</dbReference>
<feature type="binding site" evidence="5">
    <location>
        <begin position="121"/>
        <end position="125"/>
    </location>
    <ligand>
        <name>S-adenosyl-L-methionine</name>
        <dbReference type="ChEBI" id="CHEBI:59789"/>
    </ligand>
</feature>
<comment type="caution">
    <text evidence="9">The sequence shown here is derived from an EMBL/GenBank/DDBJ whole genome shotgun (WGS) entry which is preliminary data.</text>
</comment>
<keyword evidence="2 5" id="KW-0808">Transferase</keyword>
<dbReference type="Gene3D" id="1.10.8.10">
    <property type="entry name" value="DNA helicase RuvA subunit, C-terminal domain"/>
    <property type="match status" value="1"/>
</dbReference>
<dbReference type="NCBIfam" id="TIGR03534">
    <property type="entry name" value="RF_mod_PrmC"/>
    <property type="match status" value="1"/>
</dbReference>
<dbReference type="CDD" id="cd02440">
    <property type="entry name" value="AdoMet_MTases"/>
    <property type="match status" value="1"/>
</dbReference>
<organism evidence="9 10">
    <name type="scientific">Ornithinibacillus xuwenensis</name>
    <dbReference type="NCBI Taxonomy" id="3144668"/>
    <lineage>
        <taxon>Bacteria</taxon>
        <taxon>Bacillati</taxon>
        <taxon>Bacillota</taxon>
        <taxon>Bacilli</taxon>
        <taxon>Bacillales</taxon>
        <taxon>Bacillaceae</taxon>
        <taxon>Ornithinibacillus</taxon>
    </lineage>
</organism>
<comment type="similarity">
    <text evidence="5">Belongs to the protein N5-glutamine methyltransferase family. PrmC subfamily.</text>
</comment>
<dbReference type="Proteomes" id="UP001444625">
    <property type="component" value="Unassembled WGS sequence"/>
</dbReference>
<feature type="domain" description="Release factor glutamine methyltransferase N-terminal" evidence="8">
    <location>
        <begin position="7"/>
        <end position="76"/>
    </location>
</feature>
<evidence type="ECO:0000256" key="4">
    <source>
        <dbReference type="ARBA" id="ARBA00048391"/>
    </source>
</evidence>
<dbReference type="NCBIfam" id="TIGR00536">
    <property type="entry name" value="hemK_fam"/>
    <property type="match status" value="1"/>
</dbReference>
<dbReference type="PROSITE" id="PS00092">
    <property type="entry name" value="N6_MTASE"/>
    <property type="match status" value="1"/>
</dbReference>
<evidence type="ECO:0000313" key="9">
    <source>
        <dbReference type="EMBL" id="MEN2767273.1"/>
    </source>
</evidence>
<feature type="binding site" evidence="5">
    <location>
        <position position="144"/>
    </location>
    <ligand>
        <name>S-adenosyl-L-methionine</name>
        <dbReference type="ChEBI" id="CHEBI:59789"/>
    </ligand>
</feature>
<comment type="function">
    <text evidence="5">Methylates the class 1 translation termination release factors RF1/PrfA and RF2/PrfB on the glutamine residue of the universally conserved GGQ motif.</text>
</comment>
<feature type="domain" description="Methyltransferase small" evidence="7">
    <location>
        <begin position="106"/>
        <end position="201"/>
    </location>
</feature>
<proteinExistence type="inferred from homology"/>
<dbReference type="EMBL" id="JBDIML010000002">
    <property type="protein sequence ID" value="MEN2767273.1"/>
    <property type="molecule type" value="Genomic_DNA"/>
</dbReference>
<evidence type="ECO:0000313" key="10">
    <source>
        <dbReference type="Proteomes" id="UP001444625"/>
    </source>
</evidence>
<feature type="binding site" evidence="5">
    <location>
        <position position="188"/>
    </location>
    <ligand>
        <name>S-adenosyl-L-methionine</name>
        <dbReference type="ChEBI" id="CHEBI:59789"/>
    </ligand>
</feature>
<accession>A0ABU9XG63</accession>
<evidence type="ECO:0000256" key="2">
    <source>
        <dbReference type="ARBA" id="ARBA00022679"/>
    </source>
</evidence>
<protein>
    <recommendedName>
        <fullName evidence="5">Release factor glutamine methyltransferase</fullName>
        <shortName evidence="5">RF MTase</shortName>
        <ecNumber evidence="5">2.1.1.297</ecNumber>
    </recommendedName>
    <alternativeName>
        <fullName evidence="5">N5-glutamine methyltransferase PrmC</fullName>
    </alternativeName>
    <alternativeName>
        <fullName evidence="5">Protein-(glutamine-N5) MTase PrmC</fullName>
    </alternativeName>
    <alternativeName>
        <fullName evidence="5">Protein-glutamine N-methyltransferase PrmC</fullName>
    </alternativeName>
</protein>
<dbReference type="InterPro" id="IPR002052">
    <property type="entry name" value="DNA_methylase_N6_adenine_CS"/>
</dbReference>
<sequence length="285" mass="31784">MTQKQYEVLQWASLFLEKNNREVRVAELLLQYHLNVSRTDFFAQMREGIPASIVEKFRADIEKHVKTGIPIQHLMGYELFYGRKFQVNEHVLIPRPETEELVLHVINQIEKNSPVTIVDIGTGSGIIAITLALEIPNATVYAIDISEKALEVAKRNAEALHANVNFLEGDFLQPFVERNLKADIAVSNPPYIAEEEQKTLADTVVNYDPELALFAEDNGLAAYKKIVAQSLGAIRIGGHMAFEIGHLQGHAVSELIRGIYPSSNVTVIKDINGKDRIVSASNLTT</sequence>
<dbReference type="GO" id="GO:0032259">
    <property type="term" value="P:methylation"/>
    <property type="evidence" value="ECO:0007669"/>
    <property type="project" value="UniProtKB-KW"/>
</dbReference>
<comment type="catalytic activity">
    <reaction evidence="4 5">
        <text>L-glutaminyl-[peptide chain release factor] + S-adenosyl-L-methionine = N(5)-methyl-L-glutaminyl-[peptide chain release factor] + S-adenosyl-L-homocysteine + H(+)</text>
        <dbReference type="Rhea" id="RHEA:42896"/>
        <dbReference type="Rhea" id="RHEA-COMP:10271"/>
        <dbReference type="Rhea" id="RHEA-COMP:10272"/>
        <dbReference type="ChEBI" id="CHEBI:15378"/>
        <dbReference type="ChEBI" id="CHEBI:30011"/>
        <dbReference type="ChEBI" id="CHEBI:57856"/>
        <dbReference type="ChEBI" id="CHEBI:59789"/>
        <dbReference type="ChEBI" id="CHEBI:61891"/>
        <dbReference type="EC" id="2.1.1.297"/>
    </reaction>
</comment>
<dbReference type="Pfam" id="PF17827">
    <property type="entry name" value="PrmC_N"/>
    <property type="match status" value="1"/>
</dbReference>
<feature type="binding site" evidence="5">
    <location>
        <position position="171"/>
    </location>
    <ligand>
        <name>S-adenosyl-L-methionine</name>
        <dbReference type="ChEBI" id="CHEBI:59789"/>
    </ligand>
</feature>
<gene>
    <name evidence="5 9" type="primary">prmC</name>
    <name evidence="9" type="ORF">ABC228_08735</name>
</gene>
<keyword evidence="6" id="KW-0175">Coiled coil</keyword>
<evidence type="ECO:0000256" key="5">
    <source>
        <dbReference type="HAMAP-Rule" id="MF_02126"/>
    </source>
</evidence>
<dbReference type="InterPro" id="IPR004556">
    <property type="entry name" value="HemK-like"/>
</dbReference>
<feature type="coiled-coil region" evidence="6">
    <location>
        <begin position="143"/>
        <end position="170"/>
    </location>
</feature>
<keyword evidence="3 5" id="KW-0949">S-adenosyl-L-methionine</keyword>